<protein>
    <submittedName>
        <fullName evidence="1">Uncharacterized protein</fullName>
    </submittedName>
</protein>
<dbReference type="KEGG" id="msn:LI99_25185"/>
<dbReference type="PROSITE" id="PS51257">
    <property type="entry name" value="PROKAR_LIPOPROTEIN"/>
    <property type="match status" value="1"/>
</dbReference>
<evidence type="ECO:0000313" key="1">
    <source>
        <dbReference type="EMBL" id="VTP09043.1"/>
    </source>
</evidence>
<organism evidence="1">
    <name type="scientific">Mycolicibacterium smegmatis</name>
    <name type="common">Mycobacterium smegmatis</name>
    <dbReference type="NCBI Taxonomy" id="1772"/>
    <lineage>
        <taxon>Bacteria</taxon>
        <taxon>Bacillati</taxon>
        <taxon>Actinomycetota</taxon>
        <taxon>Actinomycetes</taxon>
        <taxon>Mycobacteriales</taxon>
        <taxon>Mycobacteriaceae</taxon>
        <taxon>Mycolicibacterium</taxon>
    </lineage>
</organism>
<dbReference type="AlphaFoldDB" id="A0A653FH60"/>
<reference evidence="1" key="1">
    <citation type="submission" date="2019-05" db="EMBL/GenBank/DDBJ databases">
        <authorList>
            <person name="Naeem R."/>
            <person name="Antony C."/>
            <person name="Guan Q."/>
        </authorList>
    </citation>
    <scope>NUCLEOTIDE SEQUENCE</scope>
    <source>
        <strain evidence="1">1</strain>
    </source>
</reference>
<proteinExistence type="predicted"/>
<accession>A0A653FH60</accession>
<gene>
    <name evidence="1" type="ORF">BIN_B_03374</name>
</gene>
<dbReference type="EMBL" id="LR589642">
    <property type="protein sequence ID" value="VTP09043.1"/>
    <property type="molecule type" value="Genomic_DNA"/>
</dbReference>
<name>A0A653FH60_MYCSM</name>
<sequence>MPQMRLGAIVMLSAILVSACTYGEEPSLPAANPIQIAEMLTGDHGNEFLYAISTYAWEDGGEHAGALFRWIPSAATSPDTQTAGRAGATAHAIAAFLVEKEEQLLDVTSGLFGRDHTTVGGRNPELVRSFADALAPFQGALVCDDRDVRGFDLFEPCDDALLPAQSVFAVISTDAEAASTFSDAARARIRTYVQTFADTDLNSQAIYPAAQGLTHAGSLLGLLAVTATKHDDLPPVDINRETTEVRYTLANAVLTREPDPSVPMKFFADGSLMTPEEVQQNLGDAAYNEYSTVLVNFLLQRKLETFVEHNIVDVFEAVAGKR</sequence>
<dbReference type="KEGG" id="msh:LI98_25190"/>